<proteinExistence type="predicted"/>
<feature type="region of interest" description="Disordered" evidence="1">
    <location>
        <begin position="124"/>
        <end position="147"/>
    </location>
</feature>
<feature type="compositionally biased region" description="Pro residues" evidence="1">
    <location>
        <begin position="232"/>
        <end position="242"/>
    </location>
</feature>
<evidence type="ECO:0000313" key="2">
    <source>
        <dbReference type="EMBL" id="CAD7235534.1"/>
    </source>
</evidence>
<dbReference type="InterPro" id="IPR002557">
    <property type="entry name" value="Chitin-bd_dom"/>
</dbReference>
<feature type="region of interest" description="Disordered" evidence="1">
    <location>
        <begin position="219"/>
        <end position="242"/>
    </location>
</feature>
<dbReference type="GO" id="GO:0008061">
    <property type="term" value="F:chitin binding"/>
    <property type="evidence" value="ECO:0007669"/>
    <property type="project" value="InterPro"/>
</dbReference>
<protein>
    <submittedName>
        <fullName evidence="2">Uncharacterized protein</fullName>
    </submittedName>
</protein>
<name>A0A7R8WP73_9CRUS</name>
<dbReference type="AlphaFoldDB" id="A0A7R8WP73"/>
<dbReference type="SMART" id="SM00494">
    <property type="entry name" value="ChtBD2"/>
    <property type="match status" value="3"/>
</dbReference>
<gene>
    <name evidence="2" type="ORF">CTOB1V02_LOCUS13349</name>
</gene>
<organism evidence="2">
    <name type="scientific">Cyprideis torosa</name>
    <dbReference type="NCBI Taxonomy" id="163714"/>
    <lineage>
        <taxon>Eukaryota</taxon>
        <taxon>Metazoa</taxon>
        <taxon>Ecdysozoa</taxon>
        <taxon>Arthropoda</taxon>
        <taxon>Crustacea</taxon>
        <taxon>Oligostraca</taxon>
        <taxon>Ostracoda</taxon>
        <taxon>Podocopa</taxon>
        <taxon>Podocopida</taxon>
        <taxon>Cytherocopina</taxon>
        <taxon>Cytheroidea</taxon>
        <taxon>Cytherideidae</taxon>
        <taxon>Cyprideis</taxon>
    </lineage>
</organism>
<dbReference type="EMBL" id="OB673287">
    <property type="protein sequence ID" value="CAD7235534.1"/>
    <property type="molecule type" value="Genomic_DNA"/>
</dbReference>
<feature type="compositionally biased region" description="Low complexity" evidence="1">
    <location>
        <begin position="137"/>
        <end position="146"/>
    </location>
</feature>
<dbReference type="SUPFAM" id="SSF57625">
    <property type="entry name" value="Invertebrate chitin-binding proteins"/>
    <property type="match status" value="3"/>
</dbReference>
<dbReference type="Pfam" id="PF01607">
    <property type="entry name" value="CBM_14"/>
    <property type="match status" value="3"/>
</dbReference>
<dbReference type="GO" id="GO:0005576">
    <property type="term" value="C:extracellular region"/>
    <property type="evidence" value="ECO:0007669"/>
    <property type="project" value="InterPro"/>
</dbReference>
<dbReference type="Gene3D" id="2.170.140.10">
    <property type="entry name" value="Chitin binding domain"/>
    <property type="match status" value="2"/>
</dbReference>
<dbReference type="OrthoDB" id="6020543at2759"/>
<evidence type="ECO:0000256" key="1">
    <source>
        <dbReference type="SAM" id="MobiDB-lite"/>
    </source>
</evidence>
<sequence>MAQICSFQEPGTYADLRDGCQTFYVCRYDAQPLRGTCVPGRIFVEDYHRCLSASEFPCQTSKVLSKGEIIHEPCDNGTEGFVPTQGCHGYMICKTGLPTERHWCVPGYLFDSDKKLCQPAADVECSESGRPTPKPTPTTSTTESPSNFKCNTAVKGSQCKKYYRCKDDDVEVEKAFTALPHLVGVVECPGGQVFHPRISRCVPGMSLVCLMDKSSRSSAESKAEVSQSHSTTPPPLLTTPPHPVFKPPPNYPRFTWADLHPFFQVHSSPPRRDQLDLNYQLNRKPFAYPPNPTSSLGNPALQLVSFNRRYFHRLPDPGSNQV</sequence>
<accession>A0A7R8WP73</accession>
<dbReference type="PROSITE" id="PS50940">
    <property type="entry name" value="CHIT_BIND_II"/>
    <property type="match status" value="3"/>
</dbReference>
<dbReference type="InterPro" id="IPR036508">
    <property type="entry name" value="Chitin-bd_dom_sf"/>
</dbReference>
<reference evidence="2" key="1">
    <citation type="submission" date="2020-11" db="EMBL/GenBank/DDBJ databases">
        <authorList>
            <person name="Tran Van P."/>
        </authorList>
    </citation>
    <scope>NUCLEOTIDE SEQUENCE</scope>
</reference>